<dbReference type="EMBL" id="VIIS01001374">
    <property type="protein sequence ID" value="KAF0299315.1"/>
    <property type="molecule type" value="Genomic_DNA"/>
</dbReference>
<feature type="compositionally biased region" description="Low complexity" evidence="2">
    <location>
        <begin position="166"/>
        <end position="176"/>
    </location>
</feature>
<reference evidence="4 5" key="1">
    <citation type="submission" date="2019-07" db="EMBL/GenBank/DDBJ databases">
        <title>Draft genome assembly of a fouling barnacle, Amphibalanus amphitrite (Darwin, 1854): The first reference genome for Thecostraca.</title>
        <authorList>
            <person name="Kim W."/>
        </authorList>
    </citation>
    <scope>NUCLEOTIDE SEQUENCE [LARGE SCALE GENOMIC DNA]</scope>
    <source>
        <strain evidence="4">SNU_AA5</strain>
        <tissue evidence="4">Soma without cirri and trophi</tissue>
    </source>
</reference>
<dbReference type="Pfam" id="PF00379">
    <property type="entry name" value="Chitin_bind_4"/>
    <property type="match status" value="1"/>
</dbReference>
<comment type="caution">
    <text evidence="4">The sequence shown here is derived from an EMBL/GenBank/DDBJ whole genome shotgun (WGS) entry which is preliminary data.</text>
</comment>
<evidence type="ECO:0000256" key="3">
    <source>
        <dbReference type="SAM" id="SignalP"/>
    </source>
</evidence>
<dbReference type="PANTHER" id="PTHR10380:SF192">
    <property type="entry name" value="GEO02312P1"/>
    <property type="match status" value="1"/>
</dbReference>
<feature type="signal peptide" evidence="3">
    <location>
        <begin position="1"/>
        <end position="15"/>
    </location>
</feature>
<organism evidence="4 5">
    <name type="scientific">Amphibalanus amphitrite</name>
    <name type="common">Striped barnacle</name>
    <name type="synonym">Balanus amphitrite</name>
    <dbReference type="NCBI Taxonomy" id="1232801"/>
    <lineage>
        <taxon>Eukaryota</taxon>
        <taxon>Metazoa</taxon>
        <taxon>Ecdysozoa</taxon>
        <taxon>Arthropoda</taxon>
        <taxon>Crustacea</taxon>
        <taxon>Multicrustacea</taxon>
        <taxon>Cirripedia</taxon>
        <taxon>Thoracica</taxon>
        <taxon>Thoracicalcarea</taxon>
        <taxon>Balanomorpha</taxon>
        <taxon>Balanoidea</taxon>
        <taxon>Balanidae</taxon>
        <taxon>Amphibalaninae</taxon>
        <taxon>Amphibalanus</taxon>
    </lineage>
</organism>
<dbReference type="InterPro" id="IPR050468">
    <property type="entry name" value="Cuticle_Struct_Prot"/>
</dbReference>
<sequence>MKLAVLVLLVGFAAANQTERHGDRRILLISKYFNQDGRGNYEYGYEQSNGQKVDEVGRSYPGPEPGTGSISKEGGFEFVAPNNQKYRVDYRADEGGFQPRGAHLPQPPAQLPEYDLLRQRNPELYLGMLLSYPSPAVIVAEPQPGVDTVLMGGPISHPIRSLLDTSTSTVTVTTSQVGGGLRKPGGEGEGPSAPGQVGGGVRGPGGPSRPATPAQPGGPSGASGSEEKHRQGGASSSKEGHRQNGVKEGHCGPEQTNKGLPNQWETIGDQDHKHPDEIDEIVEPKVGEINSTSDCYPIKS</sequence>
<dbReference type="PANTHER" id="PTHR10380">
    <property type="entry name" value="CUTICLE PROTEIN"/>
    <property type="match status" value="1"/>
</dbReference>
<keyword evidence="3" id="KW-0732">Signal</keyword>
<evidence type="ECO:0000256" key="1">
    <source>
        <dbReference type="PROSITE-ProRule" id="PRU00497"/>
    </source>
</evidence>
<dbReference type="AlphaFoldDB" id="A0A6A4VYR8"/>
<feature type="compositionally biased region" description="Low complexity" evidence="2">
    <location>
        <begin position="208"/>
        <end position="217"/>
    </location>
</feature>
<keyword evidence="1" id="KW-0193">Cuticle</keyword>
<feature type="chain" id="PRO_5025525522" evidence="3">
    <location>
        <begin position="16"/>
        <end position="300"/>
    </location>
</feature>
<accession>A0A6A4VYR8</accession>
<name>A0A6A4VYR8_AMPAM</name>
<dbReference type="OrthoDB" id="6366518at2759"/>
<feature type="compositionally biased region" description="Polar residues" evidence="2">
    <location>
        <begin position="254"/>
        <end position="265"/>
    </location>
</feature>
<dbReference type="GO" id="GO:0062129">
    <property type="term" value="C:chitin-based extracellular matrix"/>
    <property type="evidence" value="ECO:0007669"/>
    <property type="project" value="TreeGrafter"/>
</dbReference>
<evidence type="ECO:0000256" key="2">
    <source>
        <dbReference type="SAM" id="MobiDB-lite"/>
    </source>
</evidence>
<proteinExistence type="predicted"/>
<evidence type="ECO:0000313" key="5">
    <source>
        <dbReference type="Proteomes" id="UP000440578"/>
    </source>
</evidence>
<feature type="compositionally biased region" description="Gly residues" evidence="2">
    <location>
        <begin position="177"/>
        <end position="189"/>
    </location>
</feature>
<dbReference type="InterPro" id="IPR000618">
    <property type="entry name" value="Insect_cuticle"/>
</dbReference>
<feature type="compositionally biased region" description="Basic and acidic residues" evidence="2">
    <location>
        <begin position="238"/>
        <end position="251"/>
    </location>
</feature>
<feature type="region of interest" description="Disordered" evidence="2">
    <location>
        <begin position="281"/>
        <end position="300"/>
    </location>
</feature>
<feature type="compositionally biased region" description="Gly residues" evidence="2">
    <location>
        <begin position="196"/>
        <end position="206"/>
    </location>
</feature>
<feature type="region of interest" description="Disordered" evidence="2">
    <location>
        <begin position="166"/>
        <end position="273"/>
    </location>
</feature>
<dbReference type="Proteomes" id="UP000440578">
    <property type="component" value="Unassembled WGS sequence"/>
</dbReference>
<evidence type="ECO:0000313" key="4">
    <source>
        <dbReference type="EMBL" id="KAF0299315.1"/>
    </source>
</evidence>
<dbReference type="PROSITE" id="PS51155">
    <property type="entry name" value="CHIT_BIND_RR_2"/>
    <property type="match status" value="1"/>
</dbReference>
<gene>
    <name evidence="4" type="ORF">FJT64_027910</name>
</gene>
<keyword evidence="5" id="KW-1185">Reference proteome</keyword>
<protein>
    <submittedName>
        <fullName evidence="4">Larval cuticle protein 65Ag2</fullName>
    </submittedName>
</protein>
<dbReference type="GO" id="GO:0008010">
    <property type="term" value="F:structural constituent of chitin-based larval cuticle"/>
    <property type="evidence" value="ECO:0007669"/>
    <property type="project" value="TreeGrafter"/>
</dbReference>